<dbReference type="HAMAP" id="MF_00754">
    <property type="entry name" value="RNase_P_1"/>
    <property type="match status" value="1"/>
</dbReference>
<name>W7HN24_9PEZI</name>
<evidence type="ECO:0000313" key="11">
    <source>
        <dbReference type="Proteomes" id="UP000024837"/>
    </source>
</evidence>
<evidence type="ECO:0000256" key="7">
    <source>
        <dbReference type="ARBA" id="ARBA00022801"/>
    </source>
</evidence>
<evidence type="ECO:0000256" key="4">
    <source>
        <dbReference type="ARBA" id="ARBA00022694"/>
    </source>
</evidence>
<dbReference type="GO" id="GO:0030677">
    <property type="term" value="C:ribonuclease P complex"/>
    <property type="evidence" value="ECO:0007669"/>
    <property type="project" value="InterPro"/>
</dbReference>
<evidence type="ECO:0000256" key="2">
    <source>
        <dbReference type="ARBA" id="ARBA00006181"/>
    </source>
</evidence>
<dbReference type="InterPro" id="IPR023538">
    <property type="entry name" value="RNP1"/>
</dbReference>
<proteinExistence type="inferred from homology"/>
<evidence type="ECO:0000256" key="6">
    <source>
        <dbReference type="ARBA" id="ARBA00022759"/>
    </source>
</evidence>
<evidence type="ECO:0000256" key="9">
    <source>
        <dbReference type="SAM" id="MobiDB-lite"/>
    </source>
</evidence>
<evidence type="ECO:0000256" key="3">
    <source>
        <dbReference type="ARBA" id="ARBA00022490"/>
    </source>
</evidence>
<keyword evidence="8" id="KW-0539">Nucleus</keyword>
<dbReference type="Proteomes" id="UP000024837">
    <property type="component" value="Unassembled WGS sequence"/>
</dbReference>
<accession>W7HN24</accession>
<organism evidence="10 11">
    <name type="scientific">Drechslerella stenobrocha 248</name>
    <dbReference type="NCBI Taxonomy" id="1043628"/>
    <lineage>
        <taxon>Eukaryota</taxon>
        <taxon>Fungi</taxon>
        <taxon>Dikarya</taxon>
        <taxon>Ascomycota</taxon>
        <taxon>Pezizomycotina</taxon>
        <taxon>Orbiliomycetes</taxon>
        <taxon>Orbiliales</taxon>
        <taxon>Orbiliaceae</taxon>
        <taxon>Drechslerella</taxon>
    </lineage>
</organism>
<reference evidence="10 11" key="1">
    <citation type="submission" date="2013-05" db="EMBL/GenBank/DDBJ databases">
        <title>Drechslerella stenobrocha genome reveals carnivorous origination and mechanical trapping mechanism of predatory fungi.</title>
        <authorList>
            <person name="Liu X."/>
            <person name="Zhang W."/>
            <person name="Liu K."/>
        </authorList>
    </citation>
    <scope>NUCLEOTIDE SEQUENCE [LARGE SCALE GENOMIC DNA]</scope>
    <source>
        <strain evidence="10 11">248</strain>
    </source>
</reference>
<dbReference type="PANTHER" id="PTHR13348:SF0">
    <property type="entry name" value="RIBONUCLEASE P PROTEIN SUBUNIT P29"/>
    <property type="match status" value="1"/>
</dbReference>
<feature type="region of interest" description="Disordered" evidence="9">
    <location>
        <begin position="40"/>
        <end position="87"/>
    </location>
</feature>
<evidence type="ECO:0000256" key="1">
    <source>
        <dbReference type="ARBA" id="ARBA00004123"/>
    </source>
</evidence>
<evidence type="ECO:0000256" key="8">
    <source>
        <dbReference type="PIRNR" id="PIRNR027081"/>
    </source>
</evidence>
<dbReference type="GO" id="GO:0004519">
    <property type="term" value="F:endonuclease activity"/>
    <property type="evidence" value="ECO:0007669"/>
    <property type="project" value="UniProtKB-KW"/>
</dbReference>
<feature type="region of interest" description="Disordered" evidence="9">
    <location>
        <begin position="1"/>
        <end position="26"/>
    </location>
</feature>
<dbReference type="GO" id="GO:0000172">
    <property type="term" value="C:ribonuclease MRP complex"/>
    <property type="evidence" value="ECO:0007669"/>
    <property type="project" value="InterPro"/>
</dbReference>
<keyword evidence="7" id="KW-0378">Hydrolase</keyword>
<dbReference type="SUPFAM" id="SSF101744">
    <property type="entry name" value="Rof/RNase P subunit-like"/>
    <property type="match status" value="1"/>
</dbReference>
<keyword evidence="5" id="KW-0540">Nuclease</keyword>
<dbReference type="GO" id="GO:0033204">
    <property type="term" value="F:ribonuclease P RNA binding"/>
    <property type="evidence" value="ECO:0007669"/>
    <property type="project" value="InterPro"/>
</dbReference>
<sequence>MASASQPSEPYAQSLLHLAHPDDPDEATRIFKEKVQHRPIDFRQLAASQPPKDARTRRRELRLKKKLRKNSSKPSTKPRPLSAREKRSLQVYDVPKEAQKYAVYEPLKDLWLGYIQEILRGSFGANGTAGQATAAKLCAADFHGCEVEVVRNRCPSRVGIKGIVIKDTKMTFVIITKNDQVKHVPKEYSVFRFEIPWPETTTQPAKPIVLELHGSNFIFRAAERMNKKFKAKSMDDLL</sequence>
<dbReference type="Gene3D" id="2.30.30.210">
    <property type="entry name" value="Ribonuclease P/MRP, subunit p29"/>
    <property type="match status" value="1"/>
</dbReference>
<dbReference type="GO" id="GO:0016787">
    <property type="term" value="F:hydrolase activity"/>
    <property type="evidence" value="ECO:0007669"/>
    <property type="project" value="UniProtKB-KW"/>
</dbReference>
<dbReference type="HOGENOM" id="CLU_078577_0_0_1"/>
<dbReference type="AlphaFoldDB" id="W7HN24"/>
<keyword evidence="3" id="KW-0963">Cytoplasm</keyword>
<dbReference type="PIRSF" id="PIRSF027081">
    <property type="entry name" value="RNase_P/MRP_p29_subunit"/>
    <property type="match status" value="1"/>
</dbReference>
<dbReference type="EMBL" id="KI966427">
    <property type="protein sequence ID" value="EWC45436.1"/>
    <property type="molecule type" value="Genomic_DNA"/>
</dbReference>
<dbReference type="InterPro" id="IPR002730">
    <property type="entry name" value="Rpp29/RNP1"/>
</dbReference>
<feature type="compositionally biased region" description="Basic residues" evidence="9">
    <location>
        <begin position="55"/>
        <end position="71"/>
    </location>
</feature>
<dbReference type="Pfam" id="PF01868">
    <property type="entry name" value="RNase_P-MRP_p29"/>
    <property type="match status" value="1"/>
</dbReference>
<dbReference type="InterPro" id="IPR023534">
    <property type="entry name" value="Rof/RNase_P-like"/>
</dbReference>
<evidence type="ECO:0000256" key="5">
    <source>
        <dbReference type="ARBA" id="ARBA00022722"/>
    </source>
</evidence>
<evidence type="ECO:0000313" key="10">
    <source>
        <dbReference type="EMBL" id="EWC45436.1"/>
    </source>
</evidence>
<keyword evidence="6" id="KW-0255">Endonuclease</keyword>
<dbReference type="InterPro" id="IPR036980">
    <property type="entry name" value="RNase_P/MRP_Rpp29_sf"/>
</dbReference>
<gene>
    <name evidence="10" type="ORF">DRE_00835</name>
</gene>
<dbReference type="GO" id="GO:0006364">
    <property type="term" value="P:rRNA processing"/>
    <property type="evidence" value="ECO:0007669"/>
    <property type="project" value="TreeGrafter"/>
</dbReference>
<dbReference type="PANTHER" id="PTHR13348">
    <property type="entry name" value="RIBONUCLEASE P SUBUNIT P29"/>
    <property type="match status" value="1"/>
</dbReference>
<dbReference type="SMART" id="SM00538">
    <property type="entry name" value="POP4"/>
    <property type="match status" value="1"/>
</dbReference>
<dbReference type="OrthoDB" id="124041at2759"/>
<keyword evidence="11" id="KW-1185">Reference proteome</keyword>
<comment type="subcellular location">
    <subcellularLocation>
        <location evidence="1">Nucleus</location>
    </subcellularLocation>
</comment>
<dbReference type="GO" id="GO:0001682">
    <property type="term" value="P:tRNA 5'-leader removal"/>
    <property type="evidence" value="ECO:0007669"/>
    <property type="project" value="InterPro"/>
</dbReference>
<keyword evidence="4 8" id="KW-0819">tRNA processing</keyword>
<dbReference type="GO" id="GO:0005634">
    <property type="term" value="C:nucleus"/>
    <property type="evidence" value="ECO:0007669"/>
    <property type="project" value="UniProtKB-SubCell"/>
</dbReference>
<comment type="similarity">
    <text evidence="2">Belongs to the eukaryotic/archaeal RNase P protein component 1 family.</text>
</comment>
<protein>
    <recommendedName>
        <fullName evidence="8">Ribonuclease P protein subunit</fullName>
    </recommendedName>
</protein>
<dbReference type="InterPro" id="IPR016848">
    <property type="entry name" value="RNase_P/MRP_Rpp29-subunit"/>
</dbReference>